<keyword evidence="1" id="KW-0732">Signal</keyword>
<accession>A0A8S1DYL6</accession>
<evidence type="ECO:0000256" key="1">
    <source>
        <dbReference type="SAM" id="SignalP"/>
    </source>
</evidence>
<gene>
    <name evidence="2" type="ORF">CLODIP_2_CD02854</name>
</gene>
<evidence type="ECO:0000313" key="2">
    <source>
        <dbReference type="EMBL" id="CAB3386244.1"/>
    </source>
</evidence>
<keyword evidence="3" id="KW-1185">Reference proteome</keyword>
<feature type="signal peptide" evidence="1">
    <location>
        <begin position="1"/>
        <end position="39"/>
    </location>
</feature>
<comment type="caution">
    <text evidence="2">The sequence shown here is derived from an EMBL/GenBank/DDBJ whole genome shotgun (WGS) entry which is preliminary data.</text>
</comment>
<organism evidence="2 3">
    <name type="scientific">Cloeon dipterum</name>
    <dbReference type="NCBI Taxonomy" id="197152"/>
    <lineage>
        <taxon>Eukaryota</taxon>
        <taxon>Metazoa</taxon>
        <taxon>Ecdysozoa</taxon>
        <taxon>Arthropoda</taxon>
        <taxon>Hexapoda</taxon>
        <taxon>Insecta</taxon>
        <taxon>Pterygota</taxon>
        <taxon>Palaeoptera</taxon>
        <taxon>Ephemeroptera</taxon>
        <taxon>Pisciforma</taxon>
        <taxon>Baetidae</taxon>
        <taxon>Cloeon</taxon>
    </lineage>
</organism>
<reference evidence="2 3" key="1">
    <citation type="submission" date="2020-04" db="EMBL/GenBank/DDBJ databases">
        <authorList>
            <person name="Alioto T."/>
            <person name="Alioto T."/>
            <person name="Gomez Garrido J."/>
        </authorList>
    </citation>
    <scope>NUCLEOTIDE SEQUENCE [LARGE SCALE GENOMIC DNA]</scope>
</reference>
<dbReference type="AlphaFoldDB" id="A0A8S1DYL6"/>
<protein>
    <submittedName>
        <fullName evidence="2">Uncharacterized protein</fullName>
    </submittedName>
</protein>
<name>A0A8S1DYL6_9INSE</name>
<sequence length="72" mass="8167">MVKRASFKHTSENMAKGRAMHFLLLLTFTLVLAVQFALAESSQSDTGEREKRISIWPYVDHPGFESIRRATG</sequence>
<dbReference type="EMBL" id="CADEPI010000465">
    <property type="protein sequence ID" value="CAB3386244.1"/>
    <property type="molecule type" value="Genomic_DNA"/>
</dbReference>
<proteinExistence type="predicted"/>
<dbReference type="Proteomes" id="UP000494165">
    <property type="component" value="Unassembled WGS sequence"/>
</dbReference>
<feature type="chain" id="PRO_5035904283" evidence="1">
    <location>
        <begin position="40"/>
        <end position="72"/>
    </location>
</feature>
<evidence type="ECO:0000313" key="3">
    <source>
        <dbReference type="Proteomes" id="UP000494165"/>
    </source>
</evidence>